<dbReference type="InterPro" id="IPR054190">
    <property type="entry name" value="DUF6895"/>
</dbReference>
<dbReference type="Pfam" id="PF21836">
    <property type="entry name" value="DUF6895"/>
    <property type="match status" value="1"/>
</dbReference>
<dbReference type="AlphaFoldDB" id="A0A972JMM6"/>
<keyword evidence="3" id="KW-1185">Reference proteome</keyword>
<gene>
    <name evidence="2" type="ORF">HC757_16040</name>
</gene>
<evidence type="ECO:0000259" key="1">
    <source>
        <dbReference type="Pfam" id="PF21836"/>
    </source>
</evidence>
<dbReference type="RefSeq" id="WP_169565387.1">
    <property type="nucleotide sequence ID" value="NZ_JAAXYH010000014.1"/>
</dbReference>
<reference evidence="2" key="1">
    <citation type="submission" date="2020-04" db="EMBL/GenBank/DDBJ databases">
        <title>Description of Shewanella salipaludis sp. nov., isolated from a salt marsh.</title>
        <authorList>
            <person name="Park S."/>
            <person name="Yoon J.-H."/>
        </authorList>
    </citation>
    <scope>NUCLEOTIDE SEQUENCE</scope>
    <source>
        <strain evidence="2">SHSM-M6</strain>
    </source>
</reference>
<sequence>MTCVNHYQNFINDRIKGIDLWLDNHKEFFNPYNISDKDTTFLYRKSFCEYSLYLYVCDKHGIKDKSHELKTQFLDHLNDDRFLQLAKRHRELFLAFGLPIAIAKHLYGVTPSLSEYFTKELNSQHSRSLELVPFRMMDYVFAAQIFGDIEHIFPVKKLSKMSNYYRLPDPILADESQAYALTHNIFYLTGMQRKADFLALNVDFDHGVNKVLEALLLKYIAKKDLDLSLELLASLALIGHCKKWHIELVFSAITQSMENDDVIPGPVGRIGDDVKELHGDKFHHWAKNYHTMLVAAMCLRIINDQLSDITADESIFDLGTLNSLGHMQRLAAEYNLPLLLALFNSIENEGEIINSMGLGHIVNNTKNFIDSQRREDNYLGYFHDEKGKHKENQHKFESSVLESIKKIDRCINWNKLTFNEH</sequence>
<organism evidence="2 3">
    <name type="scientific">Shewanella salipaludis</name>
    <dbReference type="NCBI Taxonomy" id="2723052"/>
    <lineage>
        <taxon>Bacteria</taxon>
        <taxon>Pseudomonadati</taxon>
        <taxon>Pseudomonadota</taxon>
        <taxon>Gammaproteobacteria</taxon>
        <taxon>Alteromonadales</taxon>
        <taxon>Shewanellaceae</taxon>
        <taxon>Shewanella</taxon>
    </lineage>
</organism>
<comment type="caution">
    <text evidence="2">The sequence shown here is derived from an EMBL/GenBank/DDBJ whole genome shotgun (WGS) entry which is preliminary data.</text>
</comment>
<protein>
    <recommendedName>
        <fullName evidence="1">DUF6895 domain-containing protein</fullName>
    </recommendedName>
</protein>
<evidence type="ECO:0000313" key="2">
    <source>
        <dbReference type="EMBL" id="NMH66667.1"/>
    </source>
</evidence>
<evidence type="ECO:0000313" key="3">
    <source>
        <dbReference type="Proteomes" id="UP000737113"/>
    </source>
</evidence>
<dbReference type="EMBL" id="JAAXYH010000014">
    <property type="protein sequence ID" value="NMH66667.1"/>
    <property type="molecule type" value="Genomic_DNA"/>
</dbReference>
<dbReference type="Proteomes" id="UP000737113">
    <property type="component" value="Unassembled WGS sequence"/>
</dbReference>
<name>A0A972JMM6_9GAMM</name>
<accession>A0A972JMM6</accession>
<feature type="domain" description="DUF6895" evidence="1">
    <location>
        <begin position="21"/>
        <end position="297"/>
    </location>
</feature>
<proteinExistence type="predicted"/>